<dbReference type="SMART" id="SM00530">
    <property type="entry name" value="HTH_XRE"/>
    <property type="match status" value="1"/>
</dbReference>
<name>A0A7X6MWS2_9MYCO</name>
<dbReference type="Proteomes" id="UP000518188">
    <property type="component" value="Unassembled WGS sequence"/>
</dbReference>
<dbReference type="GO" id="GO:0005829">
    <property type="term" value="C:cytosol"/>
    <property type="evidence" value="ECO:0007669"/>
    <property type="project" value="TreeGrafter"/>
</dbReference>
<dbReference type="EMBL" id="JAAXPJ010000025">
    <property type="protein sequence ID" value="NKZ15709.1"/>
    <property type="molecule type" value="Genomic_DNA"/>
</dbReference>
<dbReference type="PROSITE" id="PS50943">
    <property type="entry name" value="HTH_CROC1"/>
    <property type="match status" value="1"/>
</dbReference>
<dbReference type="Pfam" id="PF01381">
    <property type="entry name" value="HTH_3"/>
    <property type="match status" value="1"/>
</dbReference>
<accession>A0A7X6MWS2</accession>
<dbReference type="Gene3D" id="1.10.260.40">
    <property type="entry name" value="lambda repressor-like DNA-binding domains"/>
    <property type="match status" value="1"/>
</dbReference>
<evidence type="ECO:0000256" key="1">
    <source>
        <dbReference type="ARBA" id="ARBA00023015"/>
    </source>
</evidence>
<evidence type="ECO:0000313" key="5">
    <source>
        <dbReference type="EMBL" id="NKZ15709.1"/>
    </source>
</evidence>
<evidence type="ECO:0000313" key="6">
    <source>
        <dbReference type="Proteomes" id="UP000518188"/>
    </source>
</evidence>
<dbReference type="AlphaFoldDB" id="A0A7X6MWS2"/>
<comment type="caution">
    <text evidence="5">The sequence shown here is derived from an EMBL/GenBank/DDBJ whole genome shotgun (WGS) entry which is preliminary data.</text>
</comment>
<gene>
    <name evidence="5" type="ORF">HGA11_32545</name>
</gene>
<dbReference type="InterPro" id="IPR010982">
    <property type="entry name" value="Lambda_DNA-bd_dom_sf"/>
</dbReference>
<dbReference type="GO" id="GO:0003700">
    <property type="term" value="F:DNA-binding transcription factor activity"/>
    <property type="evidence" value="ECO:0007669"/>
    <property type="project" value="TreeGrafter"/>
</dbReference>
<evidence type="ECO:0000259" key="4">
    <source>
        <dbReference type="PROSITE" id="PS50943"/>
    </source>
</evidence>
<protein>
    <submittedName>
        <fullName evidence="5">Helix-turn-helix transcriptional regulator</fullName>
    </submittedName>
</protein>
<dbReference type="PANTHER" id="PTHR46797">
    <property type="entry name" value="HTH-TYPE TRANSCRIPTIONAL REGULATOR"/>
    <property type="match status" value="1"/>
</dbReference>
<dbReference type="InterPro" id="IPR001387">
    <property type="entry name" value="Cro/C1-type_HTH"/>
</dbReference>
<organism evidence="5 6">
    <name type="scientific">Mycolicibacterium septicum DSM 44393</name>
    <dbReference type="NCBI Taxonomy" id="1341646"/>
    <lineage>
        <taxon>Bacteria</taxon>
        <taxon>Bacillati</taxon>
        <taxon>Actinomycetota</taxon>
        <taxon>Actinomycetes</taxon>
        <taxon>Mycobacteriales</taxon>
        <taxon>Mycobacteriaceae</taxon>
        <taxon>Mycolicibacterium</taxon>
    </lineage>
</organism>
<dbReference type="PANTHER" id="PTHR46797:SF23">
    <property type="entry name" value="HTH-TYPE TRANSCRIPTIONAL REGULATOR SUTR"/>
    <property type="match status" value="1"/>
</dbReference>
<feature type="domain" description="HTH cro/C1-type" evidence="4">
    <location>
        <begin position="49"/>
        <end position="103"/>
    </location>
</feature>
<reference evidence="5 6" key="1">
    <citation type="submission" date="2020-04" db="EMBL/GenBank/DDBJ databases">
        <title>MicrobeNet Type strains.</title>
        <authorList>
            <person name="Nicholson A.C."/>
        </authorList>
    </citation>
    <scope>NUCLEOTIDE SEQUENCE [LARGE SCALE GENOMIC DNA]</scope>
    <source>
        <strain evidence="5 6">ATCC 700731</strain>
    </source>
</reference>
<keyword evidence="3" id="KW-0804">Transcription</keyword>
<proteinExistence type="predicted"/>
<dbReference type="GO" id="GO:0003677">
    <property type="term" value="F:DNA binding"/>
    <property type="evidence" value="ECO:0007669"/>
    <property type="project" value="UniProtKB-KW"/>
</dbReference>
<evidence type="ECO:0000256" key="3">
    <source>
        <dbReference type="ARBA" id="ARBA00023163"/>
    </source>
</evidence>
<sequence>MRCSDLSPVQTALVDYKRQECRDTDQRTFVSAGEDFDEAAVQGRIGANIRLRREKVGLSQGALAERAGIHRTFLNQLENGHRGCTVTVLARLARELDTSTSVLALDID</sequence>
<dbReference type="CDD" id="cd00093">
    <property type="entry name" value="HTH_XRE"/>
    <property type="match status" value="1"/>
</dbReference>
<keyword evidence="1" id="KW-0805">Transcription regulation</keyword>
<keyword evidence="2" id="KW-0238">DNA-binding</keyword>
<evidence type="ECO:0000256" key="2">
    <source>
        <dbReference type="ARBA" id="ARBA00023125"/>
    </source>
</evidence>
<dbReference type="SUPFAM" id="SSF47413">
    <property type="entry name" value="lambda repressor-like DNA-binding domains"/>
    <property type="match status" value="1"/>
</dbReference>
<dbReference type="InterPro" id="IPR050807">
    <property type="entry name" value="TransReg_Diox_bact_type"/>
</dbReference>